<accession>A0A1I6QVX7</accession>
<feature type="transmembrane region" description="Helical" evidence="1">
    <location>
        <begin position="193"/>
        <end position="210"/>
    </location>
</feature>
<dbReference type="InterPro" id="IPR007820">
    <property type="entry name" value="AbrB_fam"/>
</dbReference>
<reference evidence="3" key="1">
    <citation type="submission" date="2016-10" db="EMBL/GenBank/DDBJ databases">
        <authorList>
            <person name="Varghese N."/>
            <person name="Submissions S."/>
        </authorList>
    </citation>
    <scope>NUCLEOTIDE SEQUENCE [LARGE SCALE GENOMIC DNA]</scope>
    <source>
        <strain evidence="3">DSM 26894</strain>
    </source>
</reference>
<dbReference type="Pfam" id="PF05145">
    <property type="entry name" value="AbrB"/>
    <property type="match status" value="1"/>
</dbReference>
<proteinExistence type="predicted"/>
<feature type="transmembrane region" description="Helical" evidence="1">
    <location>
        <begin position="269"/>
        <end position="296"/>
    </location>
</feature>
<keyword evidence="1" id="KW-0472">Membrane</keyword>
<evidence type="ECO:0000313" key="3">
    <source>
        <dbReference type="Proteomes" id="UP000199392"/>
    </source>
</evidence>
<dbReference type="EMBL" id="FOZW01000002">
    <property type="protein sequence ID" value="SFS56599.1"/>
    <property type="molecule type" value="Genomic_DNA"/>
</dbReference>
<name>A0A1I6QVX7_9RHOB</name>
<dbReference type="RefSeq" id="WP_092419957.1">
    <property type="nucleotide sequence ID" value="NZ_FNCL01000001.1"/>
</dbReference>
<dbReference type="AlphaFoldDB" id="A0A1I6QVX7"/>
<keyword evidence="3" id="KW-1185">Reference proteome</keyword>
<evidence type="ECO:0000256" key="1">
    <source>
        <dbReference type="SAM" id="Phobius"/>
    </source>
</evidence>
<dbReference type="NCBIfam" id="TIGR03082">
    <property type="entry name" value="Gneg_AbrB_dup"/>
    <property type="match status" value="2"/>
</dbReference>
<dbReference type="GO" id="GO:0016020">
    <property type="term" value="C:membrane"/>
    <property type="evidence" value="ECO:0007669"/>
    <property type="project" value="InterPro"/>
</dbReference>
<evidence type="ECO:0008006" key="4">
    <source>
        <dbReference type="Google" id="ProtNLM"/>
    </source>
</evidence>
<sequence length="364" mass="37523">MARPSLSRALAWLALIALSALLAAGLDLVHFPAALLLGPMLAAIALAASGLTSGARAISAPRPLFELAQAAVGAMIAGQIPASVLPEIGRDWPIFAAGVVSVIVAAALLGYLLARRQVLPGNTAVWGSSPGAAQAMVFLAEAHGADIRLVAVMQYLRVGMVAGGASMVARFWVGAPEIASAPTPWFPIPDRGLLDALLLMALGVVLTRITRMAAGTFLIPLLLGAFANGVGWLSPVTPEWMMALAYAVIGWAIGLRFSRDILRHTARALPRLAVSILLLMGLCGLMAAALVAFAGVDPLTAYLATSPGGADSVAVIAAASDVDMAFVMAMQTLRFIVVLATGPMIARFVAARVDAALRQAPSDR</sequence>
<feature type="transmembrane region" description="Helical" evidence="1">
    <location>
        <begin position="64"/>
        <end position="82"/>
    </location>
</feature>
<dbReference type="PANTHER" id="PTHR38457:SF1">
    <property type="entry name" value="REGULATOR ABRB-RELATED"/>
    <property type="match status" value="1"/>
</dbReference>
<dbReference type="GO" id="GO:0010468">
    <property type="term" value="P:regulation of gene expression"/>
    <property type="evidence" value="ECO:0007669"/>
    <property type="project" value="InterPro"/>
</dbReference>
<dbReference type="InterPro" id="IPR017516">
    <property type="entry name" value="AbrB_dup"/>
</dbReference>
<evidence type="ECO:0000313" key="2">
    <source>
        <dbReference type="EMBL" id="SFS56599.1"/>
    </source>
</evidence>
<keyword evidence="1" id="KW-1133">Transmembrane helix</keyword>
<feature type="transmembrane region" description="Helical" evidence="1">
    <location>
        <begin position="332"/>
        <end position="350"/>
    </location>
</feature>
<dbReference type="Proteomes" id="UP000199392">
    <property type="component" value="Unassembled WGS sequence"/>
</dbReference>
<feature type="transmembrane region" description="Helical" evidence="1">
    <location>
        <begin position="217"/>
        <end position="234"/>
    </location>
</feature>
<feature type="transmembrane region" description="Helical" evidence="1">
    <location>
        <begin position="155"/>
        <end position="173"/>
    </location>
</feature>
<protein>
    <recommendedName>
        <fullName evidence="4">Ammonia monooxygenase</fullName>
    </recommendedName>
</protein>
<organism evidence="2 3">
    <name type="scientific">Alloyangia pacifica</name>
    <dbReference type="NCBI Taxonomy" id="311180"/>
    <lineage>
        <taxon>Bacteria</taxon>
        <taxon>Pseudomonadati</taxon>
        <taxon>Pseudomonadota</taxon>
        <taxon>Alphaproteobacteria</taxon>
        <taxon>Rhodobacterales</taxon>
        <taxon>Roseobacteraceae</taxon>
        <taxon>Alloyangia</taxon>
    </lineage>
</organism>
<keyword evidence="1" id="KW-0812">Transmembrane</keyword>
<feature type="transmembrane region" description="Helical" evidence="1">
    <location>
        <begin position="94"/>
        <end position="114"/>
    </location>
</feature>
<dbReference type="PIRSF" id="PIRSF038991">
    <property type="entry name" value="Protein_AbrB"/>
    <property type="match status" value="1"/>
</dbReference>
<gene>
    <name evidence="2" type="ORF">SAMN04488050_102395</name>
</gene>
<dbReference type="PANTHER" id="PTHR38457">
    <property type="entry name" value="REGULATOR ABRB-RELATED"/>
    <property type="match status" value="1"/>
</dbReference>
<dbReference type="OrthoDB" id="9809910at2"/>
<feature type="transmembrane region" description="Helical" evidence="1">
    <location>
        <begin position="33"/>
        <end position="52"/>
    </location>
</feature>
<dbReference type="STRING" id="311180.SAMN04488050_102395"/>
<feature type="transmembrane region" description="Helical" evidence="1">
    <location>
        <begin position="240"/>
        <end position="257"/>
    </location>
</feature>